<dbReference type="Pfam" id="PF00270">
    <property type="entry name" value="DEAD"/>
    <property type="match status" value="1"/>
</dbReference>
<dbReference type="OrthoDB" id="5575at2759"/>
<feature type="domain" description="Helicase ATP-binding" evidence="1">
    <location>
        <begin position="47"/>
        <end position="242"/>
    </location>
</feature>
<dbReference type="GO" id="GO:0003676">
    <property type="term" value="F:nucleic acid binding"/>
    <property type="evidence" value="ECO:0007669"/>
    <property type="project" value="InterPro"/>
</dbReference>
<dbReference type="STRING" id="29655.A0A0K9PP34"/>
<dbReference type="OMA" id="HRINNGG"/>
<dbReference type="PANTHER" id="PTHR47835:SF3">
    <property type="entry name" value="HELICASE FOR MEIOSIS 1"/>
    <property type="match status" value="1"/>
</dbReference>
<dbReference type="GO" id="GO:0043138">
    <property type="term" value="F:3'-5' DNA helicase activity"/>
    <property type="evidence" value="ECO:0007669"/>
    <property type="project" value="UniProtKB-EC"/>
</dbReference>
<evidence type="ECO:0000313" key="3">
    <source>
        <dbReference type="Proteomes" id="UP000036987"/>
    </source>
</evidence>
<comment type="caution">
    <text evidence="2">The sequence shown here is derived from an EMBL/GenBank/DDBJ whole genome shotgun (WGS) entry which is preliminary data.</text>
</comment>
<dbReference type="EMBL" id="LFYR01000731">
    <property type="protein sequence ID" value="KMZ70000.1"/>
    <property type="molecule type" value="Genomic_DNA"/>
</dbReference>
<reference evidence="3" key="1">
    <citation type="journal article" date="2016" name="Nature">
        <title>The genome of the seagrass Zostera marina reveals angiosperm adaptation to the sea.</title>
        <authorList>
            <person name="Olsen J.L."/>
            <person name="Rouze P."/>
            <person name="Verhelst B."/>
            <person name="Lin Y.-C."/>
            <person name="Bayer T."/>
            <person name="Collen J."/>
            <person name="Dattolo E."/>
            <person name="De Paoli E."/>
            <person name="Dittami S."/>
            <person name="Maumus F."/>
            <person name="Michel G."/>
            <person name="Kersting A."/>
            <person name="Lauritano C."/>
            <person name="Lohaus R."/>
            <person name="Toepel M."/>
            <person name="Tonon T."/>
            <person name="Vanneste K."/>
            <person name="Amirebrahimi M."/>
            <person name="Brakel J."/>
            <person name="Bostroem C."/>
            <person name="Chovatia M."/>
            <person name="Grimwood J."/>
            <person name="Jenkins J.W."/>
            <person name="Jueterbock A."/>
            <person name="Mraz A."/>
            <person name="Stam W.T."/>
            <person name="Tice H."/>
            <person name="Bornberg-Bauer E."/>
            <person name="Green P.J."/>
            <person name="Pearson G.A."/>
            <person name="Procaccini G."/>
            <person name="Duarte C.M."/>
            <person name="Schmutz J."/>
            <person name="Reusch T.B.H."/>
            <person name="Van de Peer Y."/>
        </authorList>
    </citation>
    <scope>NUCLEOTIDE SEQUENCE [LARGE SCALE GENOMIC DNA]</scope>
    <source>
        <strain evidence="3">cv. Finnish</strain>
    </source>
</reference>
<dbReference type="GO" id="GO:0016787">
    <property type="term" value="F:hydrolase activity"/>
    <property type="evidence" value="ECO:0007669"/>
    <property type="project" value="UniProtKB-KW"/>
</dbReference>
<name>A0A0K9PP34_ZOSMR</name>
<dbReference type="InterPro" id="IPR027417">
    <property type="entry name" value="P-loop_NTPase"/>
</dbReference>
<gene>
    <name evidence="2" type="ORF">ZOSMA_200G00020</name>
</gene>
<protein>
    <recommendedName>
        <fullName evidence="1">Helicase ATP-binding domain-containing protein</fullName>
    </recommendedName>
</protein>
<dbReference type="InterPro" id="IPR052247">
    <property type="entry name" value="Meiotic_Crossover_Helicase"/>
</dbReference>
<organism evidence="2 3">
    <name type="scientific">Zostera marina</name>
    <name type="common">Eelgrass</name>
    <dbReference type="NCBI Taxonomy" id="29655"/>
    <lineage>
        <taxon>Eukaryota</taxon>
        <taxon>Viridiplantae</taxon>
        <taxon>Streptophyta</taxon>
        <taxon>Embryophyta</taxon>
        <taxon>Tracheophyta</taxon>
        <taxon>Spermatophyta</taxon>
        <taxon>Magnoliopsida</taxon>
        <taxon>Liliopsida</taxon>
        <taxon>Zosteraceae</taxon>
        <taxon>Zostera</taxon>
    </lineage>
</organism>
<accession>A0A0K9PP34</accession>
<dbReference type="Proteomes" id="UP000036987">
    <property type="component" value="Unassembled WGS sequence"/>
</dbReference>
<sequence>MKESSWKKKMGTYADPYSLKSVGEIPAPFRSIFSFRYFNSLQSECFTGCFLSDINMVISAPTGSGKTVLFELSILRLLSRFLSQDSKFSHIKGILKTIYVAPSKALVQEKLRDWNMKFGSLGISCLEMTGDNESYTTKNVQDADIILTTPEKFDAVSRHRINNGGLCFFSDITLVLIDEVHLLNDPRGASLEAIVSRIKMISHSPKMKSSSLANVRFVAVSATIPNIEDLGYTPARNDFLFERRLQNFIFDILMQHSRGKSALVFCSTRKGAQETAQCLSQTAMGHGFSNPFIKSSQQKEKLKEASLSCSDKQMRSFMIFGGIYLNINFVHFHGRIEVILVLFLSVFAT</sequence>
<keyword evidence="3" id="KW-1185">Reference proteome</keyword>
<proteinExistence type="predicted"/>
<dbReference type="PROSITE" id="PS51192">
    <property type="entry name" value="HELICASE_ATP_BIND_1"/>
    <property type="match status" value="1"/>
</dbReference>
<dbReference type="InterPro" id="IPR014001">
    <property type="entry name" value="Helicase_ATP-bd"/>
</dbReference>
<dbReference type="GO" id="GO:0005524">
    <property type="term" value="F:ATP binding"/>
    <property type="evidence" value="ECO:0007669"/>
    <property type="project" value="InterPro"/>
</dbReference>
<dbReference type="Gene3D" id="3.40.50.300">
    <property type="entry name" value="P-loop containing nucleotide triphosphate hydrolases"/>
    <property type="match status" value="2"/>
</dbReference>
<dbReference type="SUPFAM" id="SSF52540">
    <property type="entry name" value="P-loop containing nucleoside triphosphate hydrolases"/>
    <property type="match status" value="1"/>
</dbReference>
<evidence type="ECO:0000313" key="2">
    <source>
        <dbReference type="EMBL" id="KMZ70000.1"/>
    </source>
</evidence>
<evidence type="ECO:0000259" key="1">
    <source>
        <dbReference type="PROSITE" id="PS51192"/>
    </source>
</evidence>
<dbReference type="SMART" id="SM00487">
    <property type="entry name" value="DEXDc"/>
    <property type="match status" value="1"/>
</dbReference>
<dbReference type="AlphaFoldDB" id="A0A0K9PP34"/>
<dbReference type="PANTHER" id="PTHR47835">
    <property type="entry name" value="HFM1, ATP DEPENDENT DNA HELICASE HOMOLOG"/>
    <property type="match status" value="1"/>
</dbReference>
<dbReference type="InterPro" id="IPR011545">
    <property type="entry name" value="DEAD/DEAH_box_helicase_dom"/>
</dbReference>